<feature type="domain" description="AB hydrolase-1" evidence="2">
    <location>
        <begin position="74"/>
        <end position="316"/>
    </location>
</feature>
<dbReference type="Gene3D" id="3.40.50.1820">
    <property type="entry name" value="alpha/beta hydrolase"/>
    <property type="match status" value="1"/>
</dbReference>
<gene>
    <name evidence="3" type="ORF">NITLEN_20055</name>
</gene>
<proteinExistence type="predicted"/>
<organism evidence="3 4">
    <name type="scientific">Nitrospira lenta</name>
    <dbReference type="NCBI Taxonomy" id="1436998"/>
    <lineage>
        <taxon>Bacteria</taxon>
        <taxon>Pseudomonadati</taxon>
        <taxon>Nitrospirota</taxon>
        <taxon>Nitrospiria</taxon>
        <taxon>Nitrospirales</taxon>
        <taxon>Nitrospiraceae</taxon>
        <taxon>Nitrospira</taxon>
    </lineage>
</organism>
<dbReference type="EMBL" id="OUNR01000012">
    <property type="protein sequence ID" value="SPP64416.1"/>
    <property type="molecule type" value="Genomic_DNA"/>
</dbReference>
<dbReference type="PANTHER" id="PTHR42977:SF3">
    <property type="entry name" value="AB HYDROLASE-1 DOMAIN-CONTAINING PROTEIN"/>
    <property type="match status" value="1"/>
</dbReference>
<protein>
    <submittedName>
        <fullName evidence="3">Alpha/beta hydrolase fold protein</fullName>
    </submittedName>
</protein>
<evidence type="ECO:0000313" key="4">
    <source>
        <dbReference type="Proteomes" id="UP000248168"/>
    </source>
</evidence>
<evidence type="ECO:0000256" key="1">
    <source>
        <dbReference type="ARBA" id="ARBA00022801"/>
    </source>
</evidence>
<dbReference type="InterPro" id="IPR051340">
    <property type="entry name" value="Haloalkane_dehalogenase"/>
</dbReference>
<dbReference type="SUPFAM" id="SSF53474">
    <property type="entry name" value="alpha/beta-Hydrolases"/>
    <property type="match status" value="1"/>
</dbReference>
<evidence type="ECO:0000259" key="2">
    <source>
        <dbReference type="Pfam" id="PF00561"/>
    </source>
</evidence>
<dbReference type="InterPro" id="IPR029058">
    <property type="entry name" value="AB_hydrolase_fold"/>
</dbReference>
<dbReference type="AlphaFoldDB" id="A0A330L546"/>
<dbReference type="RefSeq" id="WP_121988818.1">
    <property type="nucleotide sequence ID" value="NZ_OUNR01000012.1"/>
</dbReference>
<dbReference type="InterPro" id="IPR000073">
    <property type="entry name" value="AB_hydrolase_1"/>
</dbReference>
<reference evidence="4" key="1">
    <citation type="submission" date="2018-04" db="EMBL/GenBank/DDBJ databases">
        <authorList>
            <person name="Lucker S."/>
            <person name="Sakoula D."/>
        </authorList>
    </citation>
    <scope>NUCLEOTIDE SEQUENCE [LARGE SCALE GENOMIC DNA]</scope>
</reference>
<sequence>MEHKTIGRAWWSSVGLGVLAIALLGSSLDAYGQTAKNNRKVVTREATAVKYSSIKVDGLNIAYREAGDPSNPKIVLLHGFPAASHQYRDLIRSLSDTFHVIAPDYPGFGLSDMPDPATYDYTFDGIAEIVEHFLKLKGFDHYGLYAQDYGGPIGFRIAGRNPKVLDWLIVQNTNAYEVGFTASWDGFRGALWKNRSAESEKPLEGFLTYDAIKGIYLFGAKNTELISPDNWESDFAFMQRPNAVRVNLNLFYDYRKNVELYPVWQEFLRQHQPKTIIFWGQTDIFFTPQGGEAYLKDLPSAEMHRLDAGHFAVEDHLDYISNQMHRFYAEKVANGKKH</sequence>
<evidence type="ECO:0000313" key="3">
    <source>
        <dbReference type="EMBL" id="SPP64416.1"/>
    </source>
</evidence>
<dbReference type="GO" id="GO:0004301">
    <property type="term" value="F:epoxide hydrolase activity"/>
    <property type="evidence" value="ECO:0007669"/>
    <property type="project" value="TreeGrafter"/>
</dbReference>
<keyword evidence="1 3" id="KW-0378">Hydrolase</keyword>
<dbReference type="OrthoDB" id="9797695at2"/>
<dbReference type="PRINTS" id="PR00111">
    <property type="entry name" value="ABHYDROLASE"/>
</dbReference>
<name>A0A330L546_9BACT</name>
<dbReference type="Pfam" id="PF00561">
    <property type="entry name" value="Abhydrolase_1"/>
    <property type="match status" value="1"/>
</dbReference>
<dbReference type="InParanoid" id="A0A330L546"/>
<dbReference type="Proteomes" id="UP000248168">
    <property type="component" value="Unassembled WGS sequence"/>
</dbReference>
<dbReference type="PANTHER" id="PTHR42977">
    <property type="entry name" value="HYDROLASE-RELATED"/>
    <property type="match status" value="1"/>
</dbReference>
<keyword evidence="4" id="KW-1185">Reference proteome</keyword>
<accession>A0A330L546</accession>